<dbReference type="OrthoDB" id="42025at2759"/>
<feature type="transmembrane region" description="Helical" evidence="1">
    <location>
        <begin position="191"/>
        <end position="218"/>
    </location>
</feature>
<keyword evidence="1" id="KW-0812">Transmembrane</keyword>
<gene>
    <name evidence="2" type="ORF">SEMRO_1_G000380.1</name>
</gene>
<dbReference type="EMBL" id="CAICTM010000001">
    <property type="protein sequence ID" value="CAB9496059.1"/>
    <property type="molecule type" value="Genomic_DNA"/>
</dbReference>
<evidence type="ECO:0000313" key="3">
    <source>
        <dbReference type="Proteomes" id="UP001153069"/>
    </source>
</evidence>
<evidence type="ECO:0000313" key="2">
    <source>
        <dbReference type="EMBL" id="CAB9496059.1"/>
    </source>
</evidence>
<dbReference type="Proteomes" id="UP001153069">
    <property type="component" value="Unassembled WGS sequence"/>
</dbReference>
<sequence>MPAANIVSGFGPDGANTTDPGEIPFWGLVGGLCLFINGNLAVLVGYLVTVHDWDHRYLTQFLMVTIQTAWIPYITDMTSVGKASRLPAEENVFIPFEYEPSDADVQFVGAIGIVAILTYGFAFVGSIAFMVWSLYGYTNGNHEQRSGSYFKGRLGFYSGVLSLAGIAQLLLGTYCSVKFSARTLSEGPVHVAFLFVTYPVISILVGTVQFLNGLWGFARSYGYHLGANDVSFCMSLAMQWVLVLSLQIVAQIGYLPGGEAAAAAPTVAAFSLGLNLMPAYLDQKMRSLPAEFPEHYYAAATADDTEKGVTVEPTITQEALEVADLEAPLPESEYHFAQVEA</sequence>
<accession>A0A9N8D4S2</accession>
<reference evidence="2" key="1">
    <citation type="submission" date="2020-06" db="EMBL/GenBank/DDBJ databases">
        <authorList>
            <consortium name="Plant Systems Biology data submission"/>
        </authorList>
    </citation>
    <scope>NUCLEOTIDE SEQUENCE</scope>
    <source>
        <strain evidence="2">D6</strain>
    </source>
</reference>
<comment type="caution">
    <text evidence="2">The sequence shown here is derived from an EMBL/GenBank/DDBJ whole genome shotgun (WGS) entry which is preliminary data.</text>
</comment>
<feature type="transmembrane region" description="Helical" evidence="1">
    <location>
        <begin position="25"/>
        <end position="50"/>
    </location>
</feature>
<dbReference type="AlphaFoldDB" id="A0A9N8D4S2"/>
<feature type="transmembrane region" description="Helical" evidence="1">
    <location>
        <begin position="154"/>
        <end position="171"/>
    </location>
</feature>
<name>A0A9N8D4S2_9STRA</name>
<organism evidence="2 3">
    <name type="scientific">Seminavis robusta</name>
    <dbReference type="NCBI Taxonomy" id="568900"/>
    <lineage>
        <taxon>Eukaryota</taxon>
        <taxon>Sar</taxon>
        <taxon>Stramenopiles</taxon>
        <taxon>Ochrophyta</taxon>
        <taxon>Bacillariophyta</taxon>
        <taxon>Bacillariophyceae</taxon>
        <taxon>Bacillariophycidae</taxon>
        <taxon>Naviculales</taxon>
        <taxon>Naviculaceae</taxon>
        <taxon>Seminavis</taxon>
    </lineage>
</organism>
<evidence type="ECO:0000256" key="1">
    <source>
        <dbReference type="SAM" id="Phobius"/>
    </source>
</evidence>
<keyword evidence="1" id="KW-0472">Membrane</keyword>
<feature type="transmembrane region" description="Helical" evidence="1">
    <location>
        <begin position="260"/>
        <end position="281"/>
    </location>
</feature>
<proteinExistence type="predicted"/>
<keyword evidence="3" id="KW-1185">Reference proteome</keyword>
<feature type="transmembrane region" description="Helical" evidence="1">
    <location>
        <begin position="230"/>
        <end position="254"/>
    </location>
</feature>
<feature type="transmembrane region" description="Helical" evidence="1">
    <location>
        <begin position="57"/>
        <end position="75"/>
    </location>
</feature>
<protein>
    <submittedName>
        <fullName evidence="2">Uncharacterized protein</fullName>
    </submittedName>
</protein>
<keyword evidence="1" id="KW-1133">Transmembrane helix</keyword>
<feature type="transmembrane region" description="Helical" evidence="1">
    <location>
        <begin position="107"/>
        <end position="134"/>
    </location>
</feature>